<dbReference type="PANTHER" id="PTHR23155:SF955">
    <property type="entry name" value="AAA+ ATPASE DOMAIN-CONTAINING PROTEIN"/>
    <property type="match status" value="1"/>
</dbReference>
<evidence type="ECO:0000256" key="3">
    <source>
        <dbReference type="ARBA" id="ARBA00022737"/>
    </source>
</evidence>
<dbReference type="InterPro" id="IPR055414">
    <property type="entry name" value="LRR_R13L4/SHOC2-like"/>
</dbReference>
<dbReference type="Gene3D" id="1.10.10.10">
    <property type="entry name" value="Winged helix-like DNA-binding domain superfamily/Winged helix DNA-binding domain"/>
    <property type="match status" value="1"/>
</dbReference>
<dbReference type="SUPFAM" id="SSF52540">
    <property type="entry name" value="P-loop containing nucleoside triphosphate hydrolases"/>
    <property type="match status" value="1"/>
</dbReference>
<evidence type="ECO:0000313" key="14">
    <source>
        <dbReference type="Proteomes" id="UP000823775"/>
    </source>
</evidence>
<dbReference type="InterPro" id="IPR058922">
    <property type="entry name" value="WHD_DRP"/>
</dbReference>
<dbReference type="PANTHER" id="PTHR23155">
    <property type="entry name" value="DISEASE RESISTANCE PROTEIN RP"/>
    <property type="match status" value="1"/>
</dbReference>
<feature type="domain" description="Disease resistance R13L4/SHOC-2-like LRR" evidence="12">
    <location>
        <begin position="650"/>
        <end position="949"/>
    </location>
</feature>
<dbReference type="InterPro" id="IPR027417">
    <property type="entry name" value="P-loop_NTPase"/>
</dbReference>
<evidence type="ECO:0000313" key="13">
    <source>
        <dbReference type="EMBL" id="MCD7447910.1"/>
    </source>
</evidence>
<proteinExistence type="inferred from homology"/>
<dbReference type="Pfam" id="PF00931">
    <property type="entry name" value="NB-ARC"/>
    <property type="match status" value="1"/>
</dbReference>
<evidence type="ECO:0000256" key="9">
    <source>
        <dbReference type="SAM" id="MobiDB-lite"/>
    </source>
</evidence>
<evidence type="ECO:0000259" key="12">
    <source>
        <dbReference type="Pfam" id="PF23598"/>
    </source>
</evidence>
<sequence>MELEAVASVVIEKLKDMLSDEIIDKRVIEEALEKMQGIIADTDKEQRNSEEYKKWAKECLCSLYYVEDTVESFALGVDRQKKKWGFLMNRSMVLKNLMVCQKLRRKMKRIPSDIEQAIHKKPKGNGKQHACSNGTTTHIGDHIGGAAENGDINDHNNEDSTESKVRLNSPVQQHSCSTIPEDQPIDRIPLKCISDNFFMSDREKSYDGKEPEEDRKPLRCTSDKSLMFDREKQAKLLYTNSYNEEELEIFGIKKDVHDLVERLTKKADDGRALIVQIAGEMGSGKTTLARAVYGSRKIRNHFKSGCAWVTISKESSESDVLQNLLKQVGDSKDCADLTTEELPTRILECLNGKNYLIVLDDFQSDEWKGLKTVFSASQIGTTLLLTTNTADPMWSNSLHNLERPSEKYCWSLFLKKAGLDTWEEGKEQEDLKQQILGVCNRIPLNIVLLGSLLSTKDGENRLDYLQEILKSQTNWKTEDIVSLSYTDLPYHLKLSVLYLVLFPKEYDIPVRRLLRLWLSEGFVKLKPDILPEDVVQENFDDLVKRNLIQISKLRSDGSPRRCRLSGYLHDHLLPKAQNISLFHVHRSTSSGEDSVPVDVRRLVEYASCKNIYSDASRFERLRSYVSFNFQRKDTPAKEVGSLLSRIIGKGFGLLRVLDLEGVYKPSLPENLGDLLYLRYLGLRWTFLDALPSSVGDLPYLETLDVKHTNINNLPTSMWKLKHLRHLNLSPMHLDMPKHSDRDSLPKLLTLWGLSVDGKSPVKNGLDQLLHLREAGITFCLSNCEDLLNWISGLTSLQSLRLRSKNDVGHPSHFGNKPLSLSKLSKLSHLNLLGELPKLPENLPEGLKVLTLSLSKLTADPLPILGKLRQLNVLRLLSDSYMGKKMVCPEGGFKELRVLKLWKLKNLEEWNVEERAMEKLKEINIRCCNKLMSIPIGLMKQTSLKELVITNMHEEFIQNVEKLRLGDVILTCKYHDFTPLPWEHADHTSDGVHSMDSHTDA</sequence>
<dbReference type="Pfam" id="PF23598">
    <property type="entry name" value="LRR_14"/>
    <property type="match status" value="1"/>
</dbReference>
<evidence type="ECO:0000256" key="2">
    <source>
        <dbReference type="ARBA" id="ARBA00008894"/>
    </source>
</evidence>
<feature type="domain" description="Disease resistance protein winged helix" evidence="11">
    <location>
        <begin position="501"/>
        <end position="570"/>
    </location>
</feature>
<dbReference type="Proteomes" id="UP000823775">
    <property type="component" value="Unassembled WGS sequence"/>
</dbReference>
<dbReference type="Gene3D" id="3.40.50.300">
    <property type="entry name" value="P-loop containing nucleotide triphosphate hydrolases"/>
    <property type="match status" value="1"/>
</dbReference>
<evidence type="ECO:0000259" key="10">
    <source>
        <dbReference type="Pfam" id="PF00931"/>
    </source>
</evidence>
<organism evidence="13 14">
    <name type="scientific">Datura stramonium</name>
    <name type="common">Jimsonweed</name>
    <name type="synonym">Common thornapple</name>
    <dbReference type="NCBI Taxonomy" id="4076"/>
    <lineage>
        <taxon>Eukaryota</taxon>
        <taxon>Viridiplantae</taxon>
        <taxon>Streptophyta</taxon>
        <taxon>Embryophyta</taxon>
        <taxon>Tracheophyta</taxon>
        <taxon>Spermatophyta</taxon>
        <taxon>Magnoliopsida</taxon>
        <taxon>eudicotyledons</taxon>
        <taxon>Gunneridae</taxon>
        <taxon>Pentapetalae</taxon>
        <taxon>asterids</taxon>
        <taxon>lamiids</taxon>
        <taxon>Solanales</taxon>
        <taxon>Solanaceae</taxon>
        <taxon>Solanoideae</taxon>
        <taxon>Datureae</taxon>
        <taxon>Datura</taxon>
    </lineage>
</organism>
<keyword evidence="7" id="KW-0175">Coiled coil</keyword>
<evidence type="ECO:0000256" key="8">
    <source>
        <dbReference type="ARBA" id="ARBA00023136"/>
    </source>
</evidence>
<comment type="similarity">
    <text evidence="2">Belongs to the disease resistance NB-LRR family.</text>
</comment>
<accession>A0ABS8RM67</accession>
<feature type="compositionally biased region" description="Basic and acidic residues" evidence="9">
    <location>
        <begin position="152"/>
        <end position="164"/>
    </location>
</feature>
<evidence type="ECO:0000256" key="1">
    <source>
        <dbReference type="ARBA" id="ARBA00004170"/>
    </source>
</evidence>
<keyword evidence="14" id="KW-1185">Reference proteome</keyword>
<feature type="domain" description="NB-ARC" evidence="10">
    <location>
        <begin position="253"/>
        <end position="418"/>
    </location>
</feature>
<keyword evidence="5" id="KW-0611">Plant defense</keyword>
<keyword evidence="3" id="KW-0677">Repeat</keyword>
<keyword evidence="8" id="KW-0472">Membrane</keyword>
<dbReference type="InterPro" id="IPR044974">
    <property type="entry name" value="Disease_R_plants"/>
</dbReference>
<evidence type="ECO:0000256" key="6">
    <source>
        <dbReference type="ARBA" id="ARBA00022840"/>
    </source>
</evidence>
<evidence type="ECO:0000256" key="4">
    <source>
        <dbReference type="ARBA" id="ARBA00022741"/>
    </source>
</evidence>
<evidence type="ECO:0000256" key="7">
    <source>
        <dbReference type="ARBA" id="ARBA00023054"/>
    </source>
</evidence>
<protein>
    <submittedName>
        <fullName evidence="13">Uncharacterized protein</fullName>
    </submittedName>
</protein>
<evidence type="ECO:0000259" key="11">
    <source>
        <dbReference type="Pfam" id="PF23559"/>
    </source>
</evidence>
<evidence type="ECO:0000256" key="5">
    <source>
        <dbReference type="ARBA" id="ARBA00022821"/>
    </source>
</evidence>
<keyword evidence="4" id="KW-0547">Nucleotide-binding</keyword>
<dbReference type="SUPFAM" id="SSF52058">
    <property type="entry name" value="L domain-like"/>
    <property type="match status" value="1"/>
</dbReference>
<dbReference type="InterPro" id="IPR036388">
    <property type="entry name" value="WH-like_DNA-bd_sf"/>
</dbReference>
<comment type="caution">
    <text evidence="13">The sequence shown here is derived from an EMBL/GenBank/DDBJ whole genome shotgun (WGS) entry which is preliminary data.</text>
</comment>
<name>A0ABS8RM67_DATST</name>
<dbReference type="InterPro" id="IPR002182">
    <property type="entry name" value="NB-ARC"/>
</dbReference>
<keyword evidence="6" id="KW-0067">ATP-binding</keyword>
<feature type="region of interest" description="Disordered" evidence="9">
    <location>
        <begin position="135"/>
        <end position="164"/>
    </location>
</feature>
<dbReference type="InterPro" id="IPR032675">
    <property type="entry name" value="LRR_dom_sf"/>
</dbReference>
<dbReference type="PRINTS" id="PR00364">
    <property type="entry name" value="DISEASERSIST"/>
</dbReference>
<dbReference type="EMBL" id="JACEIK010000047">
    <property type="protein sequence ID" value="MCD7447910.1"/>
    <property type="molecule type" value="Genomic_DNA"/>
</dbReference>
<dbReference type="Gene3D" id="3.80.10.10">
    <property type="entry name" value="Ribonuclease Inhibitor"/>
    <property type="match status" value="2"/>
</dbReference>
<dbReference type="Pfam" id="PF23559">
    <property type="entry name" value="WHD_DRP"/>
    <property type="match status" value="1"/>
</dbReference>
<reference evidence="13 14" key="1">
    <citation type="journal article" date="2021" name="BMC Genomics">
        <title>Datura genome reveals duplications of psychoactive alkaloid biosynthetic genes and high mutation rate following tissue culture.</title>
        <authorList>
            <person name="Rajewski A."/>
            <person name="Carter-House D."/>
            <person name="Stajich J."/>
            <person name="Litt A."/>
        </authorList>
    </citation>
    <scope>NUCLEOTIDE SEQUENCE [LARGE SCALE GENOMIC DNA]</scope>
    <source>
        <strain evidence="13">AR-01</strain>
    </source>
</reference>
<gene>
    <name evidence="13" type="ORF">HAX54_035841</name>
</gene>
<comment type="subcellular location">
    <subcellularLocation>
        <location evidence="1">Membrane</location>
        <topology evidence="1">Peripheral membrane protein</topology>
    </subcellularLocation>
</comment>